<comment type="caution">
    <text evidence="2">The sequence shown here is derived from an EMBL/GenBank/DDBJ whole genome shotgun (WGS) entry which is preliminary data.</text>
</comment>
<evidence type="ECO:0000256" key="1">
    <source>
        <dbReference type="SAM" id="Phobius"/>
    </source>
</evidence>
<evidence type="ECO:0000313" key="2">
    <source>
        <dbReference type="EMBL" id="MFD2188817.1"/>
    </source>
</evidence>
<feature type="transmembrane region" description="Helical" evidence="1">
    <location>
        <begin position="21"/>
        <end position="51"/>
    </location>
</feature>
<sequence length="84" mass="9272">MKPIRSILLVTPNKFYSNYNLFNYAYWISFQITAFPSYGGILFPLAIGAVVVGVPTTFHIPDSGQVCPVLAVVPIGAFAIFIRF</sequence>
<keyword evidence="3" id="KW-1185">Reference proteome</keyword>
<evidence type="ECO:0000313" key="3">
    <source>
        <dbReference type="Proteomes" id="UP001597344"/>
    </source>
</evidence>
<accession>A0ABW5B2G3</accession>
<dbReference type="EMBL" id="JBHUHY010000032">
    <property type="protein sequence ID" value="MFD2188817.1"/>
    <property type="molecule type" value="Genomic_DNA"/>
</dbReference>
<name>A0ABW5B2G3_9FLAO</name>
<feature type="transmembrane region" description="Helical" evidence="1">
    <location>
        <begin position="63"/>
        <end position="82"/>
    </location>
</feature>
<reference evidence="3" key="1">
    <citation type="journal article" date="2019" name="Int. J. Syst. Evol. Microbiol.">
        <title>The Global Catalogue of Microorganisms (GCM) 10K type strain sequencing project: providing services to taxonomists for standard genome sequencing and annotation.</title>
        <authorList>
            <consortium name="The Broad Institute Genomics Platform"/>
            <consortium name="The Broad Institute Genome Sequencing Center for Infectious Disease"/>
            <person name="Wu L."/>
            <person name="Ma J."/>
        </authorList>
    </citation>
    <scope>NUCLEOTIDE SEQUENCE [LARGE SCALE GENOMIC DNA]</scope>
    <source>
        <strain evidence="3">DT92</strain>
    </source>
</reference>
<protein>
    <submittedName>
        <fullName evidence="2">Uncharacterized protein</fullName>
    </submittedName>
</protein>
<keyword evidence="1" id="KW-1133">Transmembrane helix</keyword>
<dbReference type="RefSeq" id="WP_378321843.1">
    <property type="nucleotide sequence ID" value="NZ_JBHUHY010000032.1"/>
</dbReference>
<organism evidence="2 3">
    <name type="scientific">Aquimarina celericrescens</name>
    <dbReference type="NCBI Taxonomy" id="1964542"/>
    <lineage>
        <taxon>Bacteria</taxon>
        <taxon>Pseudomonadati</taxon>
        <taxon>Bacteroidota</taxon>
        <taxon>Flavobacteriia</taxon>
        <taxon>Flavobacteriales</taxon>
        <taxon>Flavobacteriaceae</taxon>
        <taxon>Aquimarina</taxon>
    </lineage>
</organism>
<proteinExistence type="predicted"/>
<keyword evidence="1" id="KW-0472">Membrane</keyword>
<keyword evidence="1" id="KW-0812">Transmembrane</keyword>
<dbReference type="Proteomes" id="UP001597344">
    <property type="component" value="Unassembled WGS sequence"/>
</dbReference>
<gene>
    <name evidence="2" type="ORF">ACFSJT_18595</name>
</gene>